<keyword evidence="2" id="KW-0238">DNA-binding</keyword>
<dbReference type="InterPro" id="IPR011990">
    <property type="entry name" value="TPR-like_helical_dom_sf"/>
</dbReference>
<dbReference type="PANTHER" id="PTHR44688">
    <property type="entry name" value="DNA-BINDING TRANSCRIPTIONAL ACTIVATOR DEVR_DOSR"/>
    <property type="match status" value="1"/>
</dbReference>
<dbReference type="Gene3D" id="3.40.50.300">
    <property type="entry name" value="P-loop containing nucleotide triphosphate hydrolases"/>
    <property type="match status" value="1"/>
</dbReference>
<dbReference type="PRINTS" id="PR00038">
    <property type="entry name" value="HTHLUXR"/>
</dbReference>
<dbReference type="Proteomes" id="UP001269819">
    <property type="component" value="Unassembled WGS sequence"/>
</dbReference>
<dbReference type="Pfam" id="PF00196">
    <property type="entry name" value="GerE"/>
    <property type="match status" value="1"/>
</dbReference>
<dbReference type="InterPro" id="IPR027417">
    <property type="entry name" value="P-loop_NTPase"/>
</dbReference>
<feature type="domain" description="HTH luxR-type" evidence="4">
    <location>
        <begin position="819"/>
        <end position="884"/>
    </location>
</feature>
<comment type="caution">
    <text evidence="5">The sequence shown here is derived from an EMBL/GenBank/DDBJ whole genome shotgun (WGS) entry which is preliminary data.</text>
</comment>
<dbReference type="InterPro" id="IPR036388">
    <property type="entry name" value="WH-like_DNA-bd_sf"/>
</dbReference>
<dbReference type="EMBL" id="JAWIIJ010000016">
    <property type="protein sequence ID" value="MDV2080609.1"/>
    <property type="molecule type" value="Genomic_DNA"/>
</dbReference>
<protein>
    <submittedName>
        <fullName evidence="5">LuxR C-terminal-related transcriptional regulator</fullName>
    </submittedName>
</protein>
<keyword evidence="1" id="KW-0805">Transcription regulation</keyword>
<dbReference type="Gene3D" id="1.10.10.10">
    <property type="entry name" value="Winged helix-like DNA-binding domain superfamily/Winged helix DNA-binding domain"/>
    <property type="match status" value="1"/>
</dbReference>
<sequence length="887" mass="98759">MTCPMVAETKLIRPRLPAGLIDDPDRLALLDRSQDAPLTLVCAPAGFGKTTLVSQWLEQRQPTHAWLALEARDNEPALFWTGIREALARIDPHFDRRHQGLFQALAQGWEDDPVDSLVNALSDYARTWQAPQRLYLVLDDFHQIHNPLLLNQCQRLFDLAPALLRVVVVSRHEPPLRRARHLARAQALLVGCDQLRFSESQSRRFLHQRLASPVDEARARSLHRQTGGWPAALQLAGQVPAHREAPVNGQSDAPMLSDYLLEEVFGQLDDELQQFLLAMAPLPSFSEALANTVRQAGDSGELIGRMRQHRLLVWHLDGVADGPPWYRMHDLLRDWLLARPQAPEQGRRQRLAAARALADTGLVGDALELYLADQCYDDAERLLPMWLAADVQPVHGDLLQRFPAAFRRQSPALAVVTALFHFFEGQYDQVLASLDHADRLWAGSDQTPESTLVHIGLMLRCPSVRLSGRHQDAATLVRQLEQGLESSLAEDQSQLRRWALYTLGANAFMEAELGQAERYLRAALDDARHWRDERCLLRCLVVLVPALLHRGEVDRAATEYRTLAGWLRDAARDTEAQSLLAYLQGLLALEANDLVNARQQLERAWALGSERLTPLDQLYLLFALFRLALIDHRDAEALAQVARMTSLHRRLDNPWAYNVPAPEALRALVAWRQGDASALVRWSQQPAETEARPRFCVLHESLLRLAGSLLMGQPIDEPLALLQQAAAQGDNRLLLGRLQVLAAQHSWYREEAQGQAVALLAETLDEFVPMGAVRLFLDEGVLLEPILRACVARNQGRTSAQAVLRQGGDAAEAPAPELDSALLSDISSREREVLVLLGSGLTNKALSERLGISQATVKSHLSSIYGKLAVANRTGAVARARALGLVS</sequence>
<dbReference type="InterPro" id="IPR041664">
    <property type="entry name" value="AAA_16"/>
</dbReference>
<dbReference type="InterPro" id="IPR016032">
    <property type="entry name" value="Sig_transdc_resp-reg_C-effctor"/>
</dbReference>
<dbReference type="CDD" id="cd06170">
    <property type="entry name" value="LuxR_C_like"/>
    <property type="match status" value="1"/>
</dbReference>
<keyword evidence="6" id="KW-1185">Reference proteome</keyword>
<dbReference type="SUPFAM" id="SSF46894">
    <property type="entry name" value="C-terminal effector domain of the bipartite response regulators"/>
    <property type="match status" value="1"/>
</dbReference>
<dbReference type="InterPro" id="IPR059106">
    <property type="entry name" value="WHD_MalT"/>
</dbReference>
<dbReference type="Pfam" id="PF17874">
    <property type="entry name" value="TPR_MalT"/>
    <property type="match status" value="1"/>
</dbReference>
<organism evidence="5 6">
    <name type="scientific">Marinobacter xestospongiae</name>
    <dbReference type="NCBI Taxonomy" id="994319"/>
    <lineage>
        <taxon>Bacteria</taxon>
        <taxon>Pseudomonadati</taxon>
        <taxon>Pseudomonadota</taxon>
        <taxon>Gammaproteobacteria</taxon>
        <taxon>Pseudomonadales</taxon>
        <taxon>Marinobacteraceae</taxon>
        <taxon>Marinobacter</taxon>
    </lineage>
</organism>
<evidence type="ECO:0000256" key="3">
    <source>
        <dbReference type="ARBA" id="ARBA00023163"/>
    </source>
</evidence>
<proteinExistence type="predicted"/>
<gene>
    <name evidence="5" type="ORF">RYS15_18140</name>
</gene>
<dbReference type="SMART" id="SM00421">
    <property type="entry name" value="HTH_LUXR"/>
    <property type="match status" value="1"/>
</dbReference>
<dbReference type="SUPFAM" id="SSF52540">
    <property type="entry name" value="P-loop containing nucleoside triphosphate hydrolases"/>
    <property type="match status" value="1"/>
</dbReference>
<reference evidence="5 6" key="1">
    <citation type="submission" date="2023-10" db="EMBL/GenBank/DDBJ databases">
        <title>Characteristics and mechanism of a salt-tolerant marine origin heterotrophic nitrifying- aerobic denitrifying bacteria Marinobacter xestospongiae HN1.</title>
        <authorList>
            <person name="Qi R."/>
        </authorList>
    </citation>
    <scope>NUCLEOTIDE SEQUENCE [LARGE SCALE GENOMIC DNA]</scope>
    <source>
        <strain evidence="5 6">HN1</strain>
    </source>
</reference>
<evidence type="ECO:0000256" key="1">
    <source>
        <dbReference type="ARBA" id="ARBA00023015"/>
    </source>
</evidence>
<dbReference type="Pfam" id="PF13191">
    <property type="entry name" value="AAA_16"/>
    <property type="match status" value="1"/>
</dbReference>
<accession>A0ABU3W243</accession>
<dbReference type="PANTHER" id="PTHR44688:SF16">
    <property type="entry name" value="DNA-BINDING TRANSCRIPTIONAL ACTIVATOR DEVR_DOSR"/>
    <property type="match status" value="1"/>
</dbReference>
<dbReference type="PROSITE" id="PS50043">
    <property type="entry name" value="HTH_LUXR_2"/>
    <property type="match status" value="1"/>
</dbReference>
<name>A0ABU3W243_9GAMM</name>
<dbReference type="RefSeq" id="WP_316974994.1">
    <property type="nucleotide sequence ID" value="NZ_JAWIIJ010000016.1"/>
</dbReference>
<evidence type="ECO:0000313" key="6">
    <source>
        <dbReference type="Proteomes" id="UP001269819"/>
    </source>
</evidence>
<keyword evidence="3" id="KW-0804">Transcription</keyword>
<dbReference type="Gene3D" id="1.25.40.10">
    <property type="entry name" value="Tetratricopeptide repeat domain"/>
    <property type="match status" value="1"/>
</dbReference>
<evidence type="ECO:0000256" key="2">
    <source>
        <dbReference type="ARBA" id="ARBA00023125"/>
    </source>
</evidence>
<evidence type="ECO:0000313" key="5">
    <source>
        <dbReference type="EMBL" id="MDV2080609.1"/>
    </source>
</evidence>
<dbReference type="Pfam" id="PF25873">
    <property type="entry name" value="WHD_MalT"/>
    <property type="match status" value="1"/>
</dbReference>
<dbReference type="InterPro" id="IPR041617">
    <property type="entry name" value="TPR_MalT"/>
</dbReference>
<evidence type="ECO:0000259" key="4">
    <source>
        <dbReference type="PROSITE" id="PS50043"/>
    </source>
</evidence>
<dbReference type="InterPro" id="IPR000792">
    <property type="entry name" value="Tscrpt_reg_LuxR_C"/>
</dbReference>